<dbReference type="PROSITE" id="PS51257">
    <property type="entry name" value="PROKAR_LIPOPROTEIN"/>
    <property type="match status" value="1"/>
</dbReference>
<proteinExistence type="inferred from homology"/>
<dbReference type="OrthoDB" id="9785326at2"/>
<dbReference type="GO" id="GO:0120010">
    <property type="term" value="P:intermembrane phospholipid transfer"/>
    <property type="evidence" value="ECO:0007669"/>
    <property type="project" value="TreeGrafter"/>
</dbReference>
<feature type="region of interest" description="Disordered" evidence="3">
    <location>
        <begin position="219"/>
        <end position="238"/>
    </location>
</feature>
<evidence type="ECO:0000256" key="3">
    <source>
        <dbReference type="SAM" id="MobiDB-lite"/>
    </source>
</evidence>
<accession>A0A2S5THP3</accession>
<dbReference type="PRINTS" id="PR01805">
    <property type="entry name" value="VACJLIPOPROT"/>
</dbReference>
<evidence type="ECO:0000256" key="2">
    <source>
        <dbReference type="ARBA" id="ARBA00022729"/>
    </source>
</evidence>
<protein>
    <recommendedName>
        <fullName evidence="7">ABC transporter</fullName>
    </recommendedName>
</protein>
<name>A0A2S5THP3_9GAMM</name>
<comment type="similarity">
    <text evidence="1">Belongs to the MlaA family.</text>
</comment>
<feature type="compositionally biased region" description="Acidic residues" evidence="3">
    <location>
        <begin position="227"/>
        <end position="238"/>
    </location>
</feature>
<organism evidence="5 6">
    <name type="scientific">Solimonas fluminis</name>
    <dbReference type="NCBI Taxonomy" id="2086571"/>
    <lineage>
        <taxon>Bacteria</taxon>
        <taxon>Pseudomonadati</taxon>
        <taxon>Pseudomonadota</taxon>
        <taxon>Gammaproteobacteria</taxon>
        <taxon>Nevskiales</taxon>
        <taxon>Nevskiaceae</taxon>
        <taxon>Solimonas</taxon>
    </lineage>
</organism>
<evidence type="ECO:0000256" key="4">
    <source>
        <dbReference type="SAM" id="SignalP"/>
    </source>
</evidence>
<gene>
    <name evidence="5" type="ORF">C3942_06990</name>
</gene>
<comment type="caution">
    <text evidence="5">The sequence shown here is derived from an EMBL/GenBank/DDBJ whole genome shotgun (WGS) entry which is preliminary data.</text>
</comment>
<evidence type="ECO:0000313" key="5">
    <source>
        <dbReference type="EMBL" id="PPE74504.1"/>
    </source>
</evidence>
<dbReference type="Proteomes" id="UP000238220">
    <property type="component" value="Unassembled WGS sequence"/>
</dbReference>
<dbReference type="GO" id="GO:0016020">
    <property type="term" value="C:membrane"/>
    <property type="evidence" value="ECO:0007669"/>
    <property type="project" value="InterPro"/>
</dbReference>
<keyword evidence="2 4" id="KW-0732">Signal</keyword>
<feature type="signal peptide" evidence="4">
    <location>
        <begin position="1"/>
        <end position="19"/>
    </location>
</feature>
<dbReference type="InterPro" id="IPR007428">
    <property type="entry name" value="MlaA"/>
</dbReference>
<keyword evidence="6" id="KW-1185">Reference proteome</keyword>
<feature type="chain" id="PRO_5015633211" description="ABC transporter" evidence="4">
    <location>
        <begin position="20"/>
        <end position="238"/>
    </location>
</feature>
<dbReference type="Pfam" id="PF04333">
    <property type="entry name" value="MlaA"/>
    <property type="match status" value="1"/>
</dbReference>
<reference evidence="5 6" key="1">
    <citation type="submission" date="2018-02" db="EMBL/GenBank/DDBJ databases">
        <title>Genome sequencing of Solimonas sp. HR-BB.</title>
        <authorList>
            <person name="Lee Y."/>
            <person name="Jeon C.O."/>
        </authorList>
    </citation>
    <scope>NUCLEOTIDE SEQUENCE [LARGE SCALE GENOMIC DNA]</scope>
    <source>
        <strain evidence="5 6">HR-BB</strain>
    </source>
</reference>
<sequence>MRIQLIAVAGLLLAGCAHSPSYDPQDPLEPLNRKVYAFNMKVDRYVAKPLAETYVAATPPEVRTGIHNFLDNLVYIRVIANDLLQAKFKQAGLDTTRFLMNTTFGLAGFLDPATMVGLERNNEDFGQTLGRWGVGQGWYLMLPFLGPSTNRDLVGNNVGDYFTNPLLYADLHDRVELGYQGVRLVDARSGLLGSESLLEQQLDPYVFVRGLYLQRRQNLVYDGNPPPEDDFDDEDDNG</sequence>
<dbReference type="RefSeq" id="WP_104229662.1">
    <property type="nucleotide sequence ID" value="NZ_PSNW01000003.1"/>
</dbReference>
<evidence type="ECO:0000256" key="1">
    <source>
        <dbReference type="ARBA" id="ARBA00010634"/>
    </source>
</evidence>
<evidence type="ECO:0008006" key="7">
    <source>
        <dbReference type="Google" id="ProtNLM"/>
    </source>
</evidence>
<dbReference type="EMBL" id="PSNW01000003">
    <property type="protein sequence ID" value="PPE74504.1"/>
    <property type="molecule type" value="Genomic_DNA"/>
</dbReference>
<dbReference type="PANTHER" id="PTHR30035">
    <property type="entry name" value="LIPOPROTEIN VACJ-RELATED"/>
    <property type="match status" value="1"/>
</dbReference>
<dbReference type="AlphaFoldDB" id="A0A2S5THP3"/>
<dbReference type="PANTHER" id="PTHR30035:SF3">
    <property type="entry name" value="INTERMEMBRANE PHOSPHOLIPID TRANSPORT SYSTEM LIPOPROTEIN MLAA"/>
    <property type="match status" value="1"/>
</dbReference>
<evidence type="ECO:0000313" key="6">
    <source>
        <dbReference type="Proteomes" id="UP000238220"/>
    </source>
</evidence>